<feature type="transmembrane region" description="Helical" evidence="2">
    <location>
        <begin position="156"/>
        <end position="177"/>
    </location>
</feature>
<organism evidence="3 4">
    <name type="scientific">Rothia santali</name>
    <dbReference type="NCBI Taxonomy" id="2949643"/>
    <lineage>
        <taxon>Bacteria</taxon>
        <taxon>Bacillati</taxon>
        <taxon>Actinomycetota</taxon>
        <taxon>Actinomycetes</taxon>
        <taxon>Micrococcales</taxon>
        <taxon>Micrococcaceae</taxon>
        <taxon>Rothia</taxon>
    </lineage>
</organism>
<dbReference type="PANTHER" id="PTHR34219">
    <property type="entry name" value="IRON-REGULATED INNER MEMBRANE PROTEIN-RELATED"/>
    <property type="match status" value="1"/>
</dbReference>
<keyword evidence="2" id="KW-1133">Transmembrane helix</keyword>
<name>A0A9X2HBQ1_9MICC</name>
<keyword evidence="2" id="KW-0812">Transmembrane</keyword>
<dbReference type="Pfam" id="PF03929">
    <property type="entry name" value="PepSY_TM"/>
    <property type="match status" value="1"/>
</dbReference>
<gene>
    <name evidence="3" type="ORF">NBM05_10300</name>
</gene>
<feature type="region of interest" description="Disordered" evidence="1">
    <location>
        <begin position="260"/>
        <end position="287"/>
    </location>
</feature>
<keyword evidence="2" id="KW-0472">Membrane</keyword>
<dbReference type="PANTHER" id="PTHR34219:SF1">
    <property type="entry name" value="PEPSY DOMAIN-CONTAINING PROTEIN"/>
    <property type="match status" value="1"/>
</dbReference>
<accession>A0A9X2HBQ1</accession>
<dbReference type="EMBL" id="JANAFB010000024">
    <property type="protein sequence ID" value="MCP3426381.1"/>
    <property type="molecule type" value="Genomic_DNA"/>
</dbReference>
<evidence type="ECO:0000313" key="3">
    <source>
        <dbReference type="EMBL" id="MCP3426381.1"/>
    </source>
</evidence>
<reference evidence="3" key="1">
    <citation type="submission" date="2022-06" db="EMBL/GenBank/DDBJ databases">
        <title>Rothia sp. isolated from sandalwood seedling.</title>
        <authorList>
            <person name="Tuikhar N."/>
            <person name="Kirdat K."/>
            <person name="Thorat V."/>
            <person name="Swetha P."/>
            <person name="Padma S."/>
            <person name="Sundararaj R."/>
            <person name="Yadav A."/>
        </authorList>
    </citation>
    <scope>NUCLEOTIDE SEQUENCE</scope>
    <source>
        <strain evidence="3">AR01</strain>
    </source>
</reference>
<protein>
    <submittedName>
        <fullName evidence="3">PepSY domain-containing protein</fullName>
    </submittedName>
</protein>
<feature type="transmembrane region" description="Helical" evidence="2">
    <location>
        <begin position="431"/>
        <end position="464"/>
    </location>
</feature>
<comment type="caution">
    <text evidence="3">The sequence shown here is derived from an EMBL/GenBank/DDBJ whole genome shotgun (WGS) entry which is preliminary data.</text>
</comment>
<evidence type="ECO:0000256" key="1">
    <source>
        <dbReference type="SAM" id="MobiDB-lite"/>
    </source>
</evidence>
<feature type="transmembrane region" description="Helical" evidence="2">
    <location>
        <begin position="6"/>
        <end position="29"/>
    </location>
</feature>
<dbReference type="AlphaFoldDB" id="A0A9X2HBQ1"/>
<proteinExistence type="predicted"/>
<dbReference type="InterPro" id="IPR005625">
    <property type="entry name" value="PepSY-ass_TM"/>
</dbReference>
<feature type="transmembrane region" description="Helical" evidence="2">
    <location>
        <begin position="213"/>
        <end position="235"/>
    </location>
</feature>
<keyword evidence="4" id="KW-1185">Reference proteome</keyword>
<dbReference type="RefSeq" id="WP_254167003.1">
    <property type="nucleotide sequence ID" value="NZ_JANAFB010000024.1"/>
</dbReference>
<evidence type="ECO:0000313" key="4">
    <source>
        <dbReference type="Proteomes" id="UP001139502"/>
    </source>
</evidence>
<feature type="transmembrane region" description="Helical" evidence="2">
    <location>
        <begin position="388"/>
        <end position="408"/>
    </location>
</feature>
<evidence type="ECO:0000256" key="2">
    <source>
        <dbReference type="SAM" id="Phobius"/>
    </source>
</evidence>
<dbReference type="Proteomes" id="UP001139502">
    <property type="component" value="Unassembled WGS sequence"/>
</dbReference>
<sequence length="484" mass="52415">MVLRLHFYAGILIGPFILIAAATGALYALSPQIEKAVYHHELYISQTGEHVDIDDQVATAIRYYDDQDRAAGGAGDVAAEQLSAVRPAPAPDETTRVMFIDPEEAEASESHAVFVNPVTNEVQGELTAYGSSGALPLRTWIDQLHRSLNLGDPGRIYSELAASWLWVVALGGLILWIPQLTSRIRAGRTKRRALRESVLPVRGLKGRAKILNWHYATGIWLLIGMGFLSATGLTWSQYAGTNVADLRTALSWETPAASTALGDGEAAPAGEHAGHAGHGHAGHDMSSMTGPMVDVSRGYDEAIASAQAAGIDSPRLEITPSPDPAVAWVVKENDRHFPTNVDSAAVDPTTMQVTDYVSFADDYSLPAKMAEWGIAMHMGLWMGLANQLVLLLLAIGLCAMVIWGYLMWFKRRPTLARPKAPKPGLPRAPWWAWIAVGVPAVILGLFIPLLGIPLAIFVVIDVLWQLRNRGGQKKAGPRAQTRRS</sequence>